<accession>A0A085WSZ5</accession>
<dbReference type="Pfam" id="PF13188">
    <property type="entry name" value="PAS_8"/>
    <property type="match status" value="1"/>
</dbReference>
<dbReference type="Pfam" id="PF00072">
    <property type="entry name" value="Response_reg"/>
    <property type="match status" value="1"/>
</dbReference>
<dbReference type="InterPro" id="IPR005467">
    <property type="entry name" value="His_kinase_dom"/>
</dbReference>
<dbReference type="Pfam" id="PF00512">
    <property type="entry name" value="HisKA"/>
    <property type="match status" value="1"/>
</dbReference>
<dbReference type="SUPFAM" id="SSF55785">
    <property type="entry name" value="PYP-like sensor domain (PAS domain)"/>
    <property type="match status" value="2"/>
</dbReference>
<dbReference type="CDD" id="cd00130">
    <property type="entry name" value="PAS"/>
    <property type="match status" value="1"/>
</dbReference>
<dbReference type="Proteomes" id="UP000028725">
    <property type="component" value="Unassembled WGS sequence"/>
</dbReference>
<dbReference type="InterPro" id="IPR011006">
    <property type="entry name" value="CheY-like_superfamily"/>
</dbReference>
<dbReference type="CDD" id="cd00082">
    <property type="entry name" value="HisKA"/>
    <property type="match status" value="1"/>
</dbReference>
<evidence type="ECO:0000256" key="5">
    <source>
        <dbReference type="ARBA" id="ARBA00022777"/>
    </source>
</evidence>
<reference evidence="13 14" key="1">
    <citation type="submission" date="2014-04" db="EMBL/GenBank/DDBJ databases">
        <title>Genome assembly of Hyalangium minutum DSM 14724.</title>
        <authorList>
            <person name="Sharma G."/>
            <person name="Subramanian S."/>
        </authorList>
    </citation>
    <scope>NUCLEOTIDE SEQUENCE [LARGE SCALE GENOMIC DNA]</scope>
    <source>
        <strain evidence="13 14">DSM 14724</strain>
    </source>
</reference>
<dbReference type="RefSeq" id="WP_205628489.1">
    <property type="nucleotide sequence ID" value="NZ_JMCB01000003.1"/>
</dbReference>
<evidence type="ECO:0000256" key="2">
    <source>
        <dbReference type="ARBA" id="ARBA00012438"/>
    </source>
</evidence>
<protein>
    <recommendedName>
        <fullName evidence="2">histidine kinase</fullName>
        <ecNumber evidence="2">2.7.13.3</ecNumber>
    </recommendedName>
</protein>
<dbReference type="InterPro" id="IPR001789">
    <property type="entry name" value="Sig_transdc_resp-reg_receiver"/>
</dbReference>
<dbReference type="InterPro" id="IPR013655">
    <property type="entry name" value="PAS_fold_3"/>
</dbReference>
<dbReference type="CDD" id="cd16922">
    <property type="entry name" value="HATPase_EvgS-ArcB-TorS-like"/>
    <property type="match status" value="1"/>
</dbReference>
<name>A0A085WSZ5_9BACT</name>
<dbReference type="PROSITE" id="PS50110">
    <property type="entry name" value="RESPONSE_REGULATORY"/>
    <property type="match status" value="1"/>
</dbReference>
<dbReference type="InterPro" id="IPR035965">
    <property type="entry name" value="PAS-like_dom_sf"/>
</dbReference>
<evidence type="ECO:0000259" key="10">
    <source>
        <dbReference type="PROSITE" id="PS50110"/>
    </source>
</evidence>
<keyword evidence="6" id="KW-0902">Two-component regulatory system</keyword>
<keyword evidence="8" id="KW-0175">Coiled coil</keyword>
<dbReference type="SMART" id="SM00388">
    <property type="entry name" value="HisKA"/>
    <property type="match status" value="1"/>
</dbReference>
<dbReference type="SMART" id="SM00448">
    <property type="entry name" value="REC"/>
    <property type="match status" value="1"/>
</dbReference>
<evidence type="ECO:0000313" key="13">
    <source>
        <dbReference type="EMBL" id="KFE70808.1"/>
    </source>
</evidence>
<dbReference type="PROSITE" id="PS50113">
    <property type="entry name" value="PAC"/>
    <property type="match status" value="1"/>
</dbReference>
<keyword evidence="3 7" id="KW-0597">Phosphoprotein</keyword>
<comment type="caution">
    <text evidence="13">The sequence shown here is derived from an EMBL/GenBank/DDBJ whole genome shotgun (WGS) entry which is preliminary data.</text>
</comment>
<dbReference type="STRING" id="394096.DB31_5850"/>
<keyword evidence="14" id="KW-1185">Reference proteome</keyword>
<evidence type="ECO:0000259" key="12">
    <source>
        <dbReference type="PROSITE" id="PS50113"/>
    </source>
</evidence>
<dbReference type="InterPro" id="IPR003661">
    <property type="entry name" value="HisK_dim/P_dom"/>
</dbReference>
<dbReference type="PANTHER" id="PTHR43547:SF2">
    <property type="entry name" value="HYBRID SIGNAL TRANSDUCTION HISTIDINE KINASE C"/>
    <property type="match status" value="1"/>
</dbReference>
<dbReference type="NCBIfam" id="TIGR00229">
    <property type="entry name" value="sensory_box"/>
    <property type="match status" value="2"/>
</dbReference>
<dbReference type="InterPro" id="IPR000700">
    <property type="entry name" value="PAS-assoc_C"/>
</dbReference>
<dbReference type="InterPro" id="IPR003594">
    <property type="entry name" value="HATPase_dom"/>
</dbReference>
<evidence type="ECO:0000313" key="14">
    <source>
        <dbReference type="Proteomes" id="UP000028725"/>
    </source>
</evidence>
<proteinExistence type="predicted"/>
<dbReference type="InterPro" id="IPR000014">
    <property type="entry name" value="PAS"/>
</dbReference>
<dbReference type="PROSITE" id="PS50109">
    <property type="entry name" value="HIS_KIN"/>
    <property type="match status" value="1"/>
</dbReference>
<dbReference type="AlphaFoldDB" id="A0A085WSZ5"/>
<dbReference type="EMBL" id="JMCB01000003">
    <property type="protein sequence ID" value="KFE70808.1"/>
    <property type="molecule type" value="Genomic_DNA"/>
</dbReference>
<keyword evidence="5" id="KW-0418">Kinase</keyword>
<dbReference type="InterPro" id="IPR004358">
    <property type="entry name" value="Sig_transdc_His_kin-like_C"/>
</dbReference>
<dbReference type="SMART" id="SM00086">
    <property type="entry name" value="PAC"/>
    <property type="match status" value="1"/>
</dbReference>
<evidence type="ECO:0000256" key="1">
    <source>
        <dbReference type="ARBA" id="ARBA00000085"/>
    </source>
</evidence>
<dbReference type="PROSITE" id="PS50112">
    <property type="entry name" value="PAS"/>
    <property type="match status" value="1"/>
</dbReference>
<evidence type="ECO:0000259" key="9">
    <source>
        <dbReference type="PROSITE" id="PS50109"/>
    </source>
</evidence>
<dbReference type="EC" id="2.7.13.3" evidence="2"/>
<sequence length="665" mass="74182">MSDPPEPVEQKQERRVTEERYRALFESIDDGFCLLQLLFDRSNRPVDYRFLETNAAFEEHTGLRNAVGKTAREMVPHLDESWFLLYGKVALTGEALRFENHAPAMGRWFEVYANRVGAPELRQVALVFKNITERKVAEAKLQESEARFRNMADHAPVMLWVTDTQAQCTYLNQQWYDFTGQTEATGLGVGWLQAIHPEDAPHSEAVFLAANREHKPFRIEYRLRDKDGAYHWAIDAASPRFGPNGEFLGYIGSVIDIEARKQAEEQREQLLRREQAARSQAEEANRLKDEFLATVSHELRTPLAAILGWVQILRTGNLSEEKRERALATVERNARTQAQLIEDLLDVSRILAGKLKLEVSFVELRSVVEQALETVRPAAEARDIRLQAALDSTSGVMGDATRLQQVVWNLLSNAVKFTPKRGRVQVLLERRDSSVEVTVADTGRGIPKHFLPHVFERFRQEDGGTTRQEGGLGLGLSIVKHLVEAHGGSVSVTSEGEGKGAVFVVRLPLAVARSREAYVPPALQEVAERAGLTCPPELTGLRILVVDDEADAREMLRAMLEGCKAVVRTASSAQEGLRVLQEEPQDLLVSDIGMPREDGYTFIRKVRALPMGSSGRLPAVALTAYARVEDRTRALLAGFQSHVPKPVEPIELLAVLASLASRVSG</sequence>
<keyword evidence="4" id="KW-0808">Transferase</keyword>
<dbReference type="CDD" id="cd17580">
    <property type="entry name" value="REC_2_DhkD-like"/>
    <property type="match status" value="1"/>
</dbReference>
<dbReference type="Pfam" id="PF08447">
    <property type="entry name" value="PAS_3"/>
    <property type="match status" value="1"/>
</dbReference>
<feature type="domain" description="Response regulatory" evidence="10">
    <location>
        <begin position="542"/>
        <end position="660"/>
    </location>
</feature>
<dbReference type="SUPFAM" id="SSF55874">
    <property type="entry name" value="ATPase domain of HSP90 chaperone/DNA topoisomerase II/histidine kinase"/>
    <property type="match status" value="1"/>
</dbReference>
<dbReference type="SUPFAM" id="SSF52172">
    <property type="entry name" value="CheY-like"/>
    <property type="match status" value="1"/>
</dbReference>
<dbReference type="SMART" id="SM00091">
    <property type="entry name" value="PAS"/>
    <property type="match status" value="2"/>
</dbReference>
<dbReference type="InterPro" id="IPR001610">
    <property type="entry name" value="PAC"/>
</dbReference>
<organism evidence="13 14">
    <name type="scientific">Hyalangium minutum</name>
    <dbReference type="NCBI Taxonomy" id="394096"/>
    <lineage>
        <taxon>Bacteria</taxon>
        <taxon>Pseudomonadati</taxon>
        <taxon>Myxococcota</taxon>
        <taxon>Myxococcia</taxon>
        <taxon>Myxococcales</taxon>
        <taxon>Cystobacterineae</taxon>
        <taxon>Archangiaceae</taxon>
        <taxon>Hyalangium</taxon>
    </lineage>
</organism>
<dbReference type="Gene3D" id="1.10.287.130">
    <property type="match status" value="1"/>
</dbReference>
<evidence type="ECO:0000256" key="4">
    <source>
        <dbReference type="ARBA" id="ARBA00022679"/>
    </source>
</evidence>
<dbReference type="InterPro" id="IPR036890">
    <property type="entry name" value="HATPase_C_sf"/>
</dbReference>
<feature type="domain" description="PAC" evidence="12">
    <location>
        <begin position="217"/>
        <end position="269"/>
    </location>
</feature>
<dbReference type="FunFam" id="3.30.565.10:FF:000010">
    <property type="entry name" value="Sensor histidine kinase RcsC"/>
    <property type="match status" value="1"/>
</dbReference>
<dbReference type="Gene3D" id="3.30.450.20">
    <property type="entry name" value="PAS domain"/>
    <property type="match status" value="2"/>
</dbReference>
<dbReference type="Gene3D" id="3.40.50.2300">
    <property type="match status" value="1"/>
</dbReference>
<evidence type="ECO:0000259" key="11">
    <source>
        <dbReference type="PROSITE" id="PS50112"/>
    </source>
</evidence>
<dbReference type="Pfam" id="PF02518">
    <property type="entry name" value="HATPase_c"/>
    <property type="match status" value="1"/>
</dbReference>
<evidence type="ECO:0000256" key="6">
    <source>
        <dbReference type="ARBA" id="ARBA00023012"/>
    </source>
</evidence>
<dbReference type="PANTHER" id="PTHR43547">
    <property type="entry name" value="TWO-COMPONENT HISTIDINE KINASE"/>
    <property type="match status" value="1"/>
</dbReference>
<evidence type="ECO:0000256" key="7">
    <source>
        <dbReference type="PROSITE-ProRule" id="PRU00169"/>
    </source>
</evidence>
<feature type="domain" description="Histidine kinase" evidence="9">
    <location>
        <begin position="294"/>
        <end position="511"/>
    </location>
</feature>
<dbReference type="FunFam" id="3.30.450.20:FF:000099">
    <property type="entry name" value="Sensory box sensor histidine kinase"/>
    <property type="match status" value="1"/>
</dbReference>
<feature type="domain" description="PAS" evidence="11">
    <location>
        <begin position="144"/>
        <end position="199"/>
    </location>
</feature>
<dbReference type="PATRIC" id="fig|394096.3.peg.2325"/>
<feature type="modified residue" description="4-aspartylphosphate" evidence="7">
    <location>
        <position position="591"/>
    </location>
</feature>
<evidence type="ECO:0000256" key="8">
    <source>
        <dbReference type="SAM" id="Coils"/>
    </source>
</evidence>
<dbReference type="PRINTS" id="PR00344">
    <property type="entry name" value="BCTRLSENSOR"/>
</dbReference>
<dbReference type="FunFam" id="1.10.287.130:FF:000001">
    <property type="entry name" value="Two-component sensor histidine kinase"/>
    <property type="match status" value="1"/>
</dbReference>
<dbReference type="Gene3D" id="3.30.565.10">
    <property type="entry name" value="Histidine kinase-like ATPase, C-terminal domain"/>
    <property type="match status" value="1"/>
</dbReference>
<dbReference type="GO" id="GO:0000155">
    <property type="term" value="F:phosphorelay sensor kinase activity"/>
    <property type="evidence" value="ECO:0007669"/>
    <property type="project" value="InterPro"/>
</dbReference>
<feature type="coiled-coil region" evidence="8">
    <location>
        <begin position="254"/>
        <end position="287"/>
    </location>
</feature>
<dbReference type="InterPro" id="IPR036097">
    <property type="entry name" value="HisK_dim/P_sf"/>
</dbReference>
<comment type="catalytic activity">
    <reaction evidence="1">
        <text>ATP + protein L-histidine = ADP + protein N-phospho-L-histidine.</text>
        <dbReference type="EC" id="2.7.13.3"/>
    </reaction>
</comment>
<dbReference type="SMART" id="SM00387">
    <property type="entry name" value="HATPase_c"/>
    <property type="match status" value="1"/>
</dbReference>
<dbReference type="SUPFAM" id="SSF47384">
    <property type="entry name" value="Homodimeric domain of signal transducing histidine kinase"/>
    <property type="match status" value="1"/>
</dbReference>
<evidence type="ECO:0000256" key="3">
    <source>
        <dbReference type="ARBA" id="ARBA00022553"/>
    </source>
</evidence>
<gene>
    <name evidence="13" type="ORF">DB31_5850</name>
</gene>